<evidence type="ECO:0000259" key="2">
    <source>
        <dbReference type="PROSITE" id="PS50011"/>
    </source>
</evidence>
<sequence>MCLYIDDIAPSIFAVQRHTQDFSTPTHSTDPRNVPTASTGKHDPTMKDLSLTLLQHRLLLQLCSRAPHIPKKTPEIVTLLNQIQANRWSTVWTCRAEGREEPFVIKLVPEARSDMIWREFYMYEVVLKECSLIPRFHGMFQRPCGGWFAFCLEDVGDNLEKLYGLDWSEIKMAMPGIQWRQLVQSAKQLHSLGVLHGDLEPRNVAETSEGFKPFDFGRSELHYCQQGQCDELQYLLTV</sequence>
<keyword evidence="4" id="KW-1185">Reference proteome</keyword>
<dbReference type="InterPro" id="IPR011009">
    <property type="entry name" value="Kinase-like_dom_sf"/>
</dbReference>
<proteinExistence type="predicted"/>
<accession>A0A2H3CXI0</accession>
<evidence type="ECO:0000313" key="4">
    <source>
        <dbReference type="Proteomes" id="UP000217790"/>
    </source>
</evidence>
<evidence type="ECO:0000313" key="3">
    <source>
        <dbReference type="EMBL" id="PBK86540.1"/>
    </source>
</evidence>
<dbReference type="Gene3D" id="3.30.200.20">
    <property type="entry name" value="Phosphorylase Kinase, domain 1"/>
    <property type="match status" value="1"/>
</dbReference>
<dbReference type="EMBL" id="KZ293683">
    <property type="protein sequence ID" value="PBK86540.1"/>
    <property type="molecule type" value="Genomic_DNA"/>
</dbReference>
<feature type="domain" description="Protein kinase" evidence="2">
    <location>
        <begin position="77"/>
        <end position="238"/>
    </location>
</feature>
<dbReference type="PROSITE" id="PS50011">
    <property type="entry name" value="PROTEIN_KINASE_DOM"/>
    <property type="match status" value="1"/>
</dbReference>
<dbReference type="Gene3D" id="1.10.510.10">
    <property type="entry name" value="Transferase(Phosphotransferase) domain 1"/>
    <property type="match status" value="1"/>
</dbReference>
<dbReference type="OrthoDB" id="2521594at2759"/>
<dbReference type="SUPFAM" id="SSF56112">
    <property type="entry name" value="Protein kinase-like (PK-like)"/>
    <property type="match status" value="1"/>
</dbReference>
<protein>
    <recommendedName>
        <fullName evidence="2">Protein kinase domain-containing protein</fullName>
    </recommendedName>
</protein>
<dbReference type="GO" id="GO:0005524">
    <property type="term" value="F:ATP binding"/>
    <property type="evidence" value="ECO:0007669"/>
    <property type="project" value="InterPro"/>
</dbReference>
<dbReference type="Proteomes" id="UP000217790">
    <property type="component" value="Unassembled WGS sequence"/>
</dbReference>
<dbReference type="STRING" id="47427.A0A2H3CXI0"/>
<dbReference type="GO" id="GO:0004672">
    <property type="term" value="F:protein kinase activity"/>
    <property type="evidence" value="ECO:0007669"/>
    <property type="project" value="InterPro"/>
</dbReference>
<dbReference type="InterPro" id="IPR000719">
    <property type="entry name" value="Prot_kinase_dom"/>
</dbReference>
<evidence type="ECO:0000256" key="1">
    <source>
        <dbReference type="SAM" id="MobiDB-lite"/>
    </source>
</evidence>
<feature type="region of interest" description="Disordered" evidence="1">
    <location>
        <begin position="22"/>
        <end position="42"/>
    </location>
</feature>
<name>A0A2H3CXI0_ARMGA</name>
<reference evidence="4" key="1">
    <citation type="journal article" date="2017" name="Nat. Ecol. Evol.">
        <title>Genome expansion and lineage-specific genetic innovations in the forest pathogenic fungi Armillaria.</title>
        <authorList>
            <person name="Sipos G."/>
            <person name="Prasanna A.N."/>
            <person name="Walter M.C."/>
            <person name="O'Connor E."/>
            <person name="Balint B."/>
            <person name="Krizsan K."/>
            <person name="Kiss B."/>
            <person name="Hess J."/>
            <person name="Varga T."/>
            <person name="Slot J."/>
            <person name="Riley R."/>
            <person name="Boka B."/>
            <person name="Rigling D."/>
            <person name="Barry K."/>
            <person name="Lee J."/>
            <person name="Mihaltcheva S."/>
            <person name="LaButti K."/>
            <person name="Lipzen A."/>
            <person name="Waldron R."/>
            <person name="Moloney N.M."/>
            <person name="Sperisen C."/>
            <person name="Kredics L."/>
            <person name="Vagvoelgyi C."/>
            <person name="Patrignani A."/>
            <person name="Fitzpatrick D."/>
            <person name="Nagy I."/>
            <person name="Doyle S."/>
            <person name="Anderson J.B."/>
            <person name="Grigoriev I.V."/>
            <person name="Gueldener U."/>
            <person name="Muensterkoetter M."/>
            <person name="Nagy L.G."/>
        </authorList>
    </citation>
    <scope>NUCLEOTIDE SEQUENCE [LARGE SCALE GENOMIC DNA]</scope>
    <source>
        <strain evidence="4">Ar21-2</strain>
    </source>
</reference>
<dbReference type="AlphaFoldDB" id="A0A2H3CXI0"/>
<organism evidence="3 4">
    <name type="scientific">Armillaria gallica</name>
    <name type="common">Bulbous honey fungus</name>
    <name type="synonym">Armillaria bulbosa</name>
    <dbReference type="NCBI Taxonomy" id="47427"/>
    <lineage>
        <taxon>Eukaryota</taxon>
        <taxon>Fungi</taxon>
        <taxon>Dikarya</taxon>
        <taxon>Basidiomycota</taxon>
        <taxon>Agaricomycotina</taxon>
        <taxon>Agaricomycetes</taxon>
        <taxon>Agaricomycetidae</taxon>
        <taxon>Agaricales</taxon>
        <taxon>Marasmiineae</taxon>
        <taxon>Physalacriaceae</taxon>
        <taxon>Armillaria</taxon>
    </lineage>
</organism>
<dbReference type="InParanoid" id="A0A2H3CXI0"/>
<gene>
    <name evidence="3" type="ORF">ARMGADRAFT_530260</name>
</gene>